<dbReference type="InterPro" id="IPR050918">
    <property type="entry name" value="CNF-like_PLA2_Inhibitor"/>
</dbReference>
<dbReference type="InterPro" id="IPR035076">
    <property type="entry name" value="Toxin/TOLIP"/>
</dbReference>
<dbReference type="OrthoDB" id="5945173at2759"/>
<keyword evidence="8" id="KW-0325">Glycoprotein</keyword>
<dbReference type="SUPFAM" id="SSF57302">
    <property type="entry name" value="Snake toxin-like"/>
    <property type="match status" value="3"/>
</dbReference>
<dbReference type="AlphaFoldDB" id="A0A9Q1AQ89"/>
<evidence type="ECO:0000256" key="10">
    <source>
        <dbReference type="SAM" id="SignalP"/>
    </source>
</evidence>
<keyword evidence="9" id="KW-0812">Transmembrane</keyword>
<gene>
    <name evidence="12" type="ORF">JRQ81_011554</name>
</gene>
<proteinExistence type="predicted"/>
<keyword evidence="6 9" id="KW-0472">Membrane</keyword>
<dbReference type="Gene3D" id="2.10.60.10">
    <property type="entry name" value="CD59"/>
    <property type="match status" value="3"/>
</dbReference>
<sequence length="316" mass="34643">MKLYLHLVIFIFCLSRANSLTCLKCVSREGNCSATQVEVCNPYQDACFFEAKDYIGVSGETVRRGCATANYCRHYPDGYKGLLSREMYCCSSDLCEPVNYHYSHNGAPNGMACQSCIGNAAECGHNARSEPCYRSADRCIQISQRFLPGEELEPIIKGCGDTSFKDTLVAYQIEKNFAYVEQKVCGLRNCNNRSFPEISPGPPNGLQCYTCRDSGNGECARERLQLLNCTGIMDRCVHVISKDRDVPTTIQKGCATETICTSYSEIYYNLMRQDSYAACCKKSLCNGAGGHPGAKLLLVVVVVVGVALGVALVTGK</sequence>
<evidence type="ECO:0000256" key="7">
    <source>
        <dbReference type="ARBA" id="ARBA00023157"/>
    </source>
</evidence>
<dbReference type="EMBL" id="JAPFRF010000023">
    <property type="protein sequence ID" value="KAJ7304034.1"/>
    <property type="molecule type" value="Genomic_DNA"/>
</dbReference>
<evidence type="ECO:0000256" key="3">
    <source>
        <dbReference type="ARBA" id="ARBA00022475"/>
    </source>
</evidence>
<protein>
    <recommendedName>
        <fullName evidence="11">UPAR/Ly6 domain-containing protein</fullName>
    </recommendedName>
</protein>
<evidence type="ECO:0000259" key="11">
    <source>
        <dbReference type="SMART" id="SM00134"/>
    </source>
</evidence>
<evidence type="ECO:0000256" key="8">
    <source>
        <dbReference type="ARBA" id="ARBA00023180"/>
    </source>
</evidence>
<dbReference type="InterPro" id="IPR045860">
    <property type="entry name" value="Snake_toxin-like_sf"/>
</dbReference>
<evidence type="ECO:0000256" key="1">
    <source>
        <dbReference type="ARBA" id="ARBA00004236"/>
    </source>
</evidence>
<dbReference type="GO" id="GO:0005886">
    <property type="term" value="C:plasma membrane"/>
    <property type="evidence" value="ECO:0007669"/>
    <property type="project" value="UniProtKB-SubCell"/>
</dbReference>
<keyword evidence="9" id="KW-1133">Transmembrane helix</keyword>
<dbReference type="GO" id="GO:0005576">
    <property type="term" value="C:extracellular region"/>
    <property type="evidence" value="ECO:0007669"/>
    <property type="project" value="UniProtKB-SubCell"/>
</dbReference>
<dbReference type="PANTHER" id="PTHR20914">
    <property type="entry name" value="LY6/PLAUR DOMAIN-CONTAINING PROTEIN 8"/>
    <property type="match status" value="1"/>
</dbReference>
<feature type="chain" id="PRO_5040308771" description="UPAR/Ly6 domain-containing protein" evidence="10">
    <location>
        <begin position="20"/>
        <end position="316"/>
    </location>
</feature>
<dbReference type="Pfam" id="PF00087">
    <property type="entry name" value="Toxin_TOLIP"/>
    <property type="match status" value="1"/>
</dbReference>
<dbReference type="PANTHER" id="PTHR20914:SF9">
    <property type="entry name" value="COILED, ISOFORM A"/>
    <property type="match status" value="1"/>
</dbReference>
<evidence type="ECO:0000256" key="6">
    <source>
        <dbReference type="ARBA" id="ARBA00023136"/>
    </source>
</evidence>
<evidence type="ECO:0000256" key="5">
    <source>
        <dbReference type="ARBA" id="ARBA00022729"/>
    </source>
</evidence>
<name>A0A9Q1AQ89_9SAUR</name>
<feature type="transmembrane region" description="Helical" evidence="9">
    <location>
        <begin position="296"/>
        <end position="315"/>
    </location>
</feature>
<accession>A0A9Q1AQ89</accession>
<comment type="subcellular location">
    <subcellularLocation>
        <location evidence="1">Cell membrane</location>
    </subcellularLocation>
    <subcellularLocation>
        <location evidence="2">Secreted</location>
    </subcellularLocation>
</comment>
<feature type="domain" description="UPAR/Ly6" evidence="11">
    <location>
        <begin position="20"/>
        <end position="105"/>
    </location>
</feature>
<evidence type="ECO:0000313" key="12">
    <source>
        <dbReference type="EMBL" id="KAJ7304034.1"/>
    </source>
</evidence>
<dbReference type="SMART" id="SM00134">
    <property type="entry name" value="LU"/>
    <property type="match status" value="2"/>
</dbReference>
<dbReference type="Pfam" id="PF00021">
    <property type="entry name" value="UPAR_LY6"/>
    <property type="match status" value="2"/>
</dbReference>
<keyword evidence="13" id="KW-1185">Reference proteome</keyword>
<dbReference type="Proteomes" id="UP001142489">
    <property type="component" value="Unassembled WGS sequence"/>
</dbReference>
<keyword evidence="5 10" id="KW-0732">Signal</keyword>
<organism evidence="12 13">
    <name type="scientific">Phrynocephalus forsythii</name>
    <dbReference type="NCBI Taxonomy" id="171643"/>
    <lineage>
        <taxon>Eukaryota</taxon>
        <taxon>Metazoa</taxon>
        <taxon>Chordata</taxon>
        <taxon>Craniata</taxon>
        <taxon>Vertebrata</taxon>
        <taxon>Euteleostomi</taxon>
        <taxon>Lepidosauria</taxon>
        <taxon>Squamata</taxon>
        <taxon>Bifurcata</taxon>
        <taxon>Unidentata</taxon>
        <taxon>Episquamata</taxon>
        <taxon>Toxicofera</taxon>
        <taxon>Iguania</taxon>
        <taxon>Acrodonta</taxon>
        <taxon>Agamidae</taxon>
        <taxon>Agaminae</taxon>
        <taxon>Phrynocephalus</taxon>
    </lineage>
</organism>
<evidence type="ECO:0000256" key="9">
    <source>
        <dbReference type="SAM" id="Phobius"/>
    </source>
</evidence>
<feature type="signal peptide" evidence="10">
    <location>
        <begin position="1"/>
        <end position="19"/>
    </location>
</feature>
<evidence type="ECO:0000256" key="4">
    <source>
        <dbReference type="ARBA" id="ARBA00022525"/>
    </source>
</evidence>
<feature type="domain" description="UPAR/Ly6" evidence="11">
    <location>
        <begin position="206"/>
        <end position="297"/>
    </location>
</feature>
<keyword evidence="3" id="KW-1003">Cell membrane</keyword>
<keyword evidence="4" id="KW-0964">Secreted</keyword>
<dbReference type="InterPro" id="IPR016054">
    <property type="entry name" value="LY6_UPA_recep-like"/>
</dbReference>
<evidence type="ECO:0000313" key="13">
    <source>
        <dbReference type="Proteomes" id="UP001142489"/>
    </source>
</evidence>
<comment type="caution">
    <text evidence="12">The sequence shown here is derived from an EMBL/GenBank/DDBJ whole genome shotgun (WGS) entry which is preliminary data.</text>
</comment>
<keyword evidence="7" id="KW-1015">Disulfide bond</keyword>
<evidence type="ECO:0000256" key="2">
    <source>
        <dbReference type="ARBA" id="ARBA00004613"/>
    </source>
</evidence>
<reference evidence="12" key="1">
    <citation type="journal article" date="2023" name="DNA Res.">
        <title>Chromosome-level genome assembly of Phrynocephalus forsythii using third-generation DNA sequencing and Hi-C analysis.</title>
        <authorList>
            <person name="Qi Y."/>
            <person name="Zhao W."/>
            <person name="Zhao Y."/>
            <person name="Niu C."/>
            <person name="Cao S."/>
            <person name="Zhang Y."/>
        </authorList>
    </citation>
    <scope>NUCLEOTIDE SEQUENCE</scope>
    <source>
        <tissue evidence="12">Muscle</tissue>
    </source>
</reference>